<dbReference type="Gene3D" id="1.10.260.40">
    <property type="entry name" value="lambda repressor-like DNA-binding domains"/>
    <property type="match status" value="1"/>
</dbReference>
<comment type="caution">
    <text evidence="1">The sequence shown here is derived from an EMBL/GenBank/DDBJ whole genome shotgun (WGS) entry which is preliminary data.</text>
</comment>
<protein>
    <submittedName>
        <fullName evidence="1">YdaS family helix-turn-helix protein</fullName>
    </submittedName>
</protein>
<dbReference type="RefSeq" id="WP_379883357.1">
    <property type="nucleotide sequence ID" value="NZ_JAKZAJ010000001.1"/>
</dbReference>
<reference evidence="2" key="1">
    <citation type="journal article" date="2019" name="Int. J. Syst. Evol. Microbiol.">
        <title>The Global Catalogue of Microorganisms (GCM) 10K type strain sequencing project: providing services to taxonomists for standard genome sequencing and annotation.</title>
        <authorList>
            <consortium name="The Broad Institute Genomics Platform"/>
            <consortium name="The Broad Institute Genome Sequencing Center for Infectious Disease"/>
            <person name="Wu L."/>
            <person name="Ma J."/>
        </authorList>
    </citation>
    <scope>NUCLEOTIDE SEQUENCE [LARGE SCALE GENOMIC DNA]</scope>
    <source>
        <strain evidence="2">CGMCC 4.1799</strain>
    </source>
</reference>
<keyword evidence="2" id="KW-1185">Reference proteome</keyword>
<dbReference type="InterPro" id="IPR010982">
    <property type="entry name" value="Lambda_DNA-bd_dom_sf"/>
</dbReference>
<evidence type="ECO:0000313" key="2">
    <source>
        <dbReference type="Proteomes" id="UP001596055"/>
    </source>
</evidence>
<proteinExistence type="predicted"/>
<dbReference type="EMBL" id="JBHSNL010000001">
    <property type="protein sequence ID" value="MFC5544254.1"/>
    <property type="molecule type" value="Genomic_DNA"/>
</dbReference>
<organism evidence="1 2">
    <name type="scientific">Marinobacter koreensis</name>
    <dbReference type="NCBI Taxonomy" id="335974"/>
    <lineage>
        <taxon>Bacteria</taxon>
        <taxon>Pseudomonadati</taxon>
        <taxon>Pseudomonadota</taxon>
        <taxon>Gammaproteobacteria</taxon>
        <taxon>Pseudomonadales</taxon>
        <taxon>Marinobacteraceae</taxon>
        <taxon>Marinobacter</taxon>
    </lineage>
</organism>
<dbReference type="Proteomes" id="UP001596055">
    <property type="component" value="Unassembled WGS sequence"/>
</dbReference>
<evidence type="ECO:0000313" key="1">
    <source>
        <dbReference type="EMBL" id="MFC5544254.1"/>
    </source>
</evidence>
<name>A0ABW0RJ71_9GAMM</name>
<dbReference type="InterPro" id="IPR031856">
    <property type="entry name" value="YdaS_toxin-like"/>
</dbReference>
<gene>
    <name evidence="1" type="ORF">ACFPQA_04280</name>
</gene>
<accession>A0ABW0RJ71</accession>
<sequence length="78" mass="8727">MVIPIVDEIACELGGRPELVRLLGCTRSNLFKWRRVPAGHVLKIEAAIKEKGGTIDRYYMRPDIFGESPEATEQQSVA</sequence>
<dbReference type="Pfam" id="PF15943">
    <property type="entry name" value="YdaS_toxin"/>
    <property type="match status" value="1"/>
</dbReference>